<proteinExistence type="predicted"/>
<accession>A0AAX6HBX7</accession>
<organism evidence="2 3">
    <name type="scientific">Iris pallida</name>
    <name type="common">Sweet iris</name>
    <dbReference type="NCBI Taxonomy" id="29817"/>
    <lineage>
        <taxon>Eukaryota</taxon>
        <taxon>Viridiplantae</taxon>
        <taxon>Streptophyta</taxon>
        <taxon>Embryophyta</taxon>
        <taxon>Tracheophyta</taxon>
        <taxon>Spermatophyta</taxon>
        <taxon>Magnoliopsida</taxon>
        <taxon>Liliopsida</taxon>
        <taxon>Asparagales</taxon>
        <taxon>Iridaceae</taxon>
        <taxon>Iridoideae</taxon>
        <taxon>Irideae</taxon>
        <taxon>Iris</taxon>
    </lineage>
</organism>
<protein>
    <submittedName>
        <fullName evidence="2">Uncharacterized protein</fullName>
    </submittedName>
</protein>
<evidence type="ECO:0000313" key="3">
    <source>
        <dbReference type="Proteomes" id="UP001140949"/>
    </source>
</evidence>
<evidence type="ECO:0000256" key="1">
    <source>
        <dbReference type="SAM" id="MobiDB-lite"/>
    </source>
</evidence>
<feature type="region of interest" description="Disordered" evidence="1">
    <location>
        <begin position="198"/>
        <end position="275"/>
    </location>
</feature>
<gene>
    <name evidence="2" type="ORF">M6B38_318050</name>
</gene>
<reference evidence="2" key="2">
    <citation type="submission" date="2023-04" db="EMBL/GenBank/DDBJ databases">
        <authorList>
            <person name="Bruccoleri R.E."/>
            <person name="Oakeley E.J."/>
            <person name="Faust A.-M."/>
            <person name="Dessus-Babus S."/>
            <person name="Altorfer M."/>
            <person name="Burckhardt D."/>
            <person name="Oertli M."/>
            <person name="Naumann U."/>
            <person name="Petersen F."/>
            <person name="Wong J."/>
        </authorList>
    </citation>
    <scope>NUCLEOTIDE SEQUENCE</scope>
    <source>
        <strain evidence="2">GSM-AAB239-AS_SAM_17_03QT</strain>
        <tissue evidence="2">Leaf</tissue>
    </source>
</reference>
<feature type="compositionally biased region" description="Basic residues" evidence="1">
    <location>
        <begin position="1"/>
        <end position="10"/>
    </location>
</feature>
<sequence>MPYHRGHPHIHQPNPSLRSTPPPPLEKPCRHTTPSSPQTTGRTQPASAPLSNSSTTVLHLFPTTLALRQLEADTIRRLNHYHAPLLPEPAYTTTSITPAQSRPVYRLPANPNLSAITAATDPAIATIKILKRVKKKGDTIGHLTFSEVPVPVPKTRQHRAPPVLPRHRRRPQIWAATHRRRVRECACTGHRVLACHSRRNPRRRSCAQKLPLSSNVPKPPYSRRPTEPRLGRRGRRQLRHASQGHGRSTVQRWRAHTDKRQPAPPETPTPLTPRSPLFLSPVSNSTCWIFSSAWRHQPLMTCRTIALCQATHQARHLAFTVCFVTFCRYSG</sequence>
<dbReference type="EMBL" id="JANAVB010010600">
    <property type="protein sequence ID" value="KAJ6838559.1"/>
    <property type="molecule type" value="Genomic_DNA"/>
</dbReference>
<keyword evidence="3" id="KW-1185">Reference proteome</keyword>
<name>A0AAX6HBX7_IRIPA</name>
<dbReference type="Proteomes" id="UP001140949">
    <property type="component" value="Unassembled WGS sequence"/>
</dbReference>
<reference evidence="2" key="1">
    <citation type="journal article" date="2023" name="GigaByte">
        <title>Genome assembly of the bearded iris, Iris pallida Lam.</title>
        <authorList>
            <person name="Bruccoleri R.E."/>
            <person name="Oakeley E.J."/>
            <person name="Faust A.M.E."/>
            <person name="Altorfer M."/>
            <person name="Dessus-Babus S."/>
            <person name="Burckhardt D."/>
            <person name="Oertli M."/>
            <person name="Naumann U."/>
            <person name="Petersen F."/>
            <person name="Wong J."/>
        </authorList>
    </citation>
    <scope>NUCLEOTIDE SEQUENCE</scope>
    <source>
        <strain evidence="2">GSM-AAB239-AS_SAM_17_03QT</strain>
    </source>
</reference>
<comment type="caution">
    <text evidence="2">The sequence shown here is derived from an EMBL/GenBank/DDBJ whole genome shotgun (WGS) entry which is preliminary data.</text>
</comment>
<dbReference type="AlphaFoldDB" id="A0AAX6HBX7"/>
<feature type="compositionally biased region" description="Polar residues" evidence="1">
    <location>
        <begin position="32"/>
        <end position="54"/>
    </location>
</feature>
<feature type="compositionally biased region" description="Pro residues" evidence="1">
    <location>
        <begin position="262"/>
        <end position="273"/>
    </location>
</feature>
<feature type="region of interest" description="Disordered" evidence="1">
    <location>
        <begin position="1"/>
        <end position="54"/>
    </location>
</feature>
<evidence type="ECO:0000313" key="2">
    <source>
        <dbReference type="EMBL" id="KAJ6838559.1"/>
    </source>
</evidence>